<dbReference type="Proteomes" id="UP001239994">
    <property type="component" value="Unassembled WGS sequence"/>
</dbReference>
<proteinExistence type="predicted"/>
<gene>
    <name evidence="1" type="ORF">P4O66_019688</name>
</gene>
<reference evidence="1" key="1">
    <citation type="submission" date="2023-03" db="EMBL/GenBank/DDBJ databases">
        <title>Electrophorus voltai genome.</title>
        <authorList>
            <person name="Bian C."/>
        </authorList>
    </citation>
    <scope>NUCLEOTIDE SEQUENCE</scope>
    <source>
        <strain evidence="1">CB-2022</strain>
        <tissue evidence="1">Muscle</tissue>
    </source>
</reference>
<evidence type="ECO:0000313" key="1">
    <source>
        <dbReference type="EMBL" id="KAK1805365.1"/>
    </source>
</evidence>
<dbReference type="AlphaFoldDB" id="A0AAD9E341"/>
<evidence type="ECO:0000313" key="2">
    <source>
        <dbReference type="Proteomes" id="UP001239994"/>
    </source>
</evidence>
<sequence>MSNVQDAIRSRQCSAMPRLLFCVLDVQLCCVSPLEAKRASQKGVLSGGSSIKLFAR</sequence>
<name>A0AAD9E341_9TELE</name>
<organism evidence="1 2">
    <name type="scientific">Electrophorus voltai</name>
    <dbReference type="NCBI Taxonomy" id="2609070"/>
    <lineage>
        <taxon>Eukaryota</taxon>
        <taxon>Metazoa</taxon>
        <taxon>Chordata</taxon>
        <taxon>Craniata</taxon>
        <taxon>Vertebrata</taxon>
        <taxon>Euteleostomi</taxon>
        <taxon>Actinopterygii</taxon>
        <taxon>Neopterygii</taxon>
        <taxon>Teleostei</taxon>
        <taxon>Ostariophysi</taxon>
        <taxon>Gymnotiformes</taxon>
        <taxon>Gymnotoidei</taxon>
        <taxon>Gymnotidae</taxon>
        <taxon>Electrophorus</taxon>
    </lineage>
</organism>
<accession>A0AAD9E341</accession>
<protein>
    <submittedName>
        <fullName evidence="1">Uncharacterized protein</fullName>
    </submittedName>
</protein>
<dbReference type="EMBL" id="JAROKS010000003">
    <property type="protein sequence ID" value="KAK1805365.1"/>
    <property type="molecule type" value="Genomic_DNA"/>
</dbReference>
<keyword evidence="2" id="KW-1185">Reference proteome</keyword>
<comment type="caution">
    <text evidence="1">The sequence shown here is derived from an EMBL/GenBank/DDBJ whole genome shotgun (WGS) entry which is preliminary data.</text>
</comment>